<dbReference type="RefSeq" id="WP_310902059.1">
    <property type="nucleotide sequence ID" value="NZ_JAMQOS010000008.1"/>
</dbReference>
<comment type="caution">
    <text evidence="1">The sequence shown here is derived from an EMBL/GenBank/DDBJ whole genome shotgun (WGS) entry which is preliminary data.</text>
</comment>
<dbReference type="EMBL" id="JAMQOS010000008">
    <property type="protein sequence ID" value="MDS0284370.1"/>
    <property type="molecule type" value="Genomic_DNA"/>
</dbReference>
<evidence type="ECO:0000313" key="1">
    <source>
        <dbReference type="EMBL" id="MDS0284370.1"/>
    </source>
</evidence>
<proteinExistence type="predicted"/>
<organism evidence="1 2">
    <name type="scientific">Haloarcula onubensis</name>
    <dbReference type="NCBI Taxonomy" id="2950539"/>
    <lineage>
        <taxon>Archaea</taxon>
        <taxon>Methanobacteriati</taxon>
        <taxon>Methanobacteriota</taxon>
        <taxon>Stenosarchaea group</taxon>
        <taxon>Halobacteria</taxon>
        <taxon>Halobacteriales</taxon>
        <taxon>Haloarculaceae</taxon>
        <taxon>Haloarcula</taxon>
    </lineage>
</organism>
<sequence>MSDVEDTNWFEEAVENALSIDPEDIAADTDEIADLVFEYSDELLAEYAVKYPSVMDDEAATREGFETRLHQRWGQAFDNLEFFILLNHEAGSTFKQHLIEDDELSDTDPLFSALFRLHARACQVSREVLALIRAGYADGAFSRWRALYEIAISAQFISKHGKDTAERFLHHKIVDDYFEAELLQEHHEELGVKSFSDDEMEDIEERLEQMVDQYGGAFKQSYGWAHVELDENPSRRTVAEDVGLDRYEPYFAFASDTIHAGAKGTLYRMGLTPNTQTEVMATGPTNTGFTDPAQFTVLMLAEVTEALLLNREQITWSLVSTSVFEMTHEVIATFDDIRKQLEAEVAMAEGKGYTIGGRD</sequence>
<protein>
    <submittedName>
        <fullName evidence="1">DUF5677 domain-containing protein</fullName>
    </submittedName>
</protein>
<evidence type="ECO:0000313" key="2">
    <source>
        <dbReference type="Proteomes" id="UP001268864"/>
    </source>
</evidence>
<gene>
    <name evidence="1" type="ORF">NDI86_19940</name>
</gene>
<dbReference type="Pfam" id="PF18928">
    <property type="entry name" value="DUF5677"/>
    <property type="match status" value="1"/>
</dbReference>
<dbReference type="Proteomes" id="UP001268864">
    <property type="component" value="Unassembled WGS sequence"/>
</dbReference>
<accession>A0ABU2FUD6</accession>
<dbReference type="InterPro" id="IPR043733">
    <property type="entry name" value="DUF5677"/>
</dbReference>
<name>A0ABU2FUD6_9EURY</name>
<keyword evidence="2" id="KW-1185">Reference proteome</keyword>
<reference evidence="1 2" key="1">
    <citation type="submission" date="2022-06" db="EMBL/GenBank/DDBJ databases">
        <title>Halomicroarcula sp. a new haloarchaeum isolate from saline soil.</title>
        <authorList>
            <person name="Strakova D."/>
            <person name="Galisteo C."/>
            <person name="Sanchez-Porro C."/>
            <person name="Ventosa A."/>
        </authorList>
    </citation>
    <scope>NUCLEOTIDE SEQUENCE [LARGE SCALE GENOMIC DNA]</scope>
    <source>
        <strain evidence="1 2">S3CR25-11</strain>
    </source>
</reference>